<dbReference type="EMBL" id="AP008217">
    <property type="protein sequence ID" value="BAH95070.1"/>
    <property type="molecule type" value="Genomic_DNA"/>
</dbReference>
<name>C7J8Z9_ORYSJ</name>
<proteinExistence type="predicted"/>
<reference evidence="1 2" key="1">
    <citation type="journal article" date="2005" name="Nature">
        <title>The map-based sequence of the rice genome.</title>
        <authorList>
            <consortium name="International rice genome sequencing project (IRGSP)"/>
            <person name="Matsumoto T."/>
            <person name="Wu J."/>
            <person name="Kanamori H."/>
            <person name="Katayose Y."/>
            <person name="Fujisawa M."/>
            <person name="Namiki N."/>
            <person name="Mizuno H."/>
            <person name="Yamamoto K."/>
            <person name="Antonio B.A."/>
            <person name="Baba T."/>
            <person name="Sakata K."/>
            <person name="Nagamura Y."/>
            <person name="Aoki H."/>
            <person name="Arikawa K."/>
            <person name="Arita K."/>
            <person name="Bito T."/>
            <person name="Chiden Y."/>
            <person name="Fujitsuka N."/>
            <person name="Fukunaka R."/>
            <person name="Hamada M."/>
            <person name="Harada C."/>
            <person name="Hayashi A."/>
            <person name="Hijishita S."/>
            <person name="Honda M."/>
            <person name="Hosokawa S."/>
            <person name="Ichikawa Y."/>
            <person name="Idonuma A."/>
            <person name="Iijima M."/>
            <person name="Ikeda M."/>
            <person name="Ikeno M."/>
            <person name="Ito K."/>
            <person name="Ito S."/>
            <person name="Ito T."/>
            <person name="Ito Y."/>
            <person name="Ito Y."/>
            <person name="Iwabuchi A."/>
            <person name="Kamiya K."/>
            <person name="Karasawa W."/>
            <person name="Kurita K."/>
            <person name="Katagiri S."/>
            <person name="Kikuta A."/>
            <person name="Kobayashi H."/>
            <person name="Kobayashi N."/>
            <person name="Machita K."/>
            <person name="Maehara T."/>
            <person name="Masukawa M."/>
            <person name="Mizubayashi T."/>
            <person name="Mukai Y."/>
            <person name="Nagasaki H."/>
            <person name="Nagata Y."/>
            <person name="Naito S."/>
            <person name="Nakashima M."/>
            <person name="Nakama Y."/>
            <person name="Nakamichi Y."/>
            <person name="Nakamura M."/>
            <person name="Meguro A."/>
            <person name="Negishi M."/>
            <person name="Ohta I."/>
            <person name="Ohta T."/>
            <person name="Okamoto M."/>
            <person name="Ono N."/>
            <person name="Saji S."/>
            <person name="Sakaguchi M."/>
            <person name="Sakai K."/>
            <person name="Shibata M."/>
            <person name="Shimokawa T."/>
            <person name="Song J."/>
            <person name="Takazaki Y."/>
            <person name="Terasawa K."/>
            <person name="Tsugane M."/>
            <person name="Tsuji K."/>
            <person name="Ueda S."/>
            <person name="Waki K."/>
            <person name="Yamagata H."/>
            <person name="Yamamoto M."/>
            <person name="Yamamoto S."/>
            <person name="Yamane H."/>
            <person name="Yoshiki S."/>
            <person name="Yoshihara R."/>
            <person name="Yukawa K."/>
            <person name="Zhong H."/>
            <person name="Yano M."/>
            <person name="Yuan Q."/>
            <person name="Ouyang S."/>
            <person name="Liu J."/>
            <person name="Jones K.M."/>
            <person name="Gansberger K."/>
            <person name="Moffat K."/>
            <person name="Hill J."/>
            <person name="Bera J."/>
            <person name="Fadrosh D."/>
            <person name="Jin S."/>
            <person name="Johri S."/>
            <person name="Kim M."/>
            <person name="Overton L."/>
            <person name="Reardon M."/>
            <person name="Tsitrin T."/>
            <person name="Vuong H."/>
            <person name="Weaver B."/>
            <person name="Ciecko A."/>
            <person name="Tallon L."/>
            <person name="Jackson J."/>
            <person name="Pai G."/>
            <person name="Aken S.V."/>
            <person name="Utterback T."/>
            <person name="Reidmuller S."/>
            <person name="Feldblyum T."/>
            <person name="Hsiao J."/>
            <person name="Zismann V."/>
            <person name="Iobst S."/>
            <person name="de Vazeille A.R."/>
            <person name="Buell C.R."/>
            <person name="Ying K."/>
            <person name="Li Y."/>
            <person name="Lu T."/>
            <person name="Huang Y."/>
            <person name="Zhao Q."/>
            <person name="Feng Q."/>
            <person name="Zhang L."/>
            <person name="Zhu J."/>
            <person name="Weng Q."/>
            <person name="Mu J."/>
            <person name="Lu Y."/>
            <person name="Fan D."/>
            <person name="Liu Y."/>
            <person name="Guan J."/>
            <person name="Zhang Y."/>
            <person name="Yu S."/>
            <person name="Liu X."/>
            <person name="Zhang Y."/>
            <person name="Hong G."/>
            <person name="Han B."/>
            <person name="Choisne N."/>
            <person name="Demange N."/>
            <person name="Orjeda G."/>
            <person name="Samain S."/>
            <person name="Cattolico L."/>
            <person name="Pelletier E."/>
            <person name="Couloux A."/>
            <person name="Segurens B."/>
            <person name="Wincker P."/>
            <person name="D'Hont A."/>
            <person name="Scarpelli C."/>
            <person name="Weissenbach J."/>
            <person name="Salanoubat M."/>
            <person name="Quetier F."/>
            <person name="Yu Y."/>
            <person name="Kim H.R."/>
            <person name="Rambo T."/>
            <person name="Currie J."/>
            <person name="Collura K."/>
            <person name="Luo M."/>
            <person name="Yang T."/>
            <person name="Ammiraju J.S.S."/>
            <person name="Engler F."/>
            <person name="Soderlund C."/>
            <person name="Wing R.A."/>
            <person name="Palmer L.E."/>
            <person name="de la Bastide M."/>
            <person name="Spiegel L."/>
            <person name="Nascimento L."/>
            <person name="Zutavern T."/>
            <person name="O'Shaughnessy A."/>
            <person name="Dike S."/>
            <person name="Dedhia N."/>
            <person name="Preston R."/>
            <person name="Balija V."/>
            <person name="McCombie W.R."/>
            <person name="Chow T."/>
            <person name="Chen H."/>
            <person name="Chung M."/>
            <person name="Chen C."/>
            <person name="Shaw J."/>
            <person name="Wu H."/>
            <person name="Hsiao K."/>
            <person name="Chao Y."/>
            <person name="Chu M."/>
            <person name="Cheng C."/>
            <person name="Hour A."/>
            <person name="Lee P."/>
            <person name="Lin S."/>
            <person name="Lin Y."/>
            <person name="Liou J."/>
            <person name="Liu S."/>
            <person name="Hsing Y."/>
            <person name="Raghuvanshi S."/>
            <person name="Mohanty A."/>
            <person name="Bharti A.K."/>
            <person name="Gaur A."/>
            <person name="Gupta V."/>
            <person name="Kumar D."/>
            <person name="Ravi V."/>
            <person name="Vij S."/>
            <person name="Kapur A."/>
            <person name="Khurana P."/>
            <person name="Khurana P."/>
            <person name="Khurana J.P."/>
            <person name="Tyagi A.K."/>
            <person name="Gaikwad K."/>
            <person name="Singh A."/>
            <person name="Dalal V."/>
            <person name="Srivastava S."/>
            <person name="Dixit A."/>
            <person name="Pal A.K."/>
            <person name="Ghazi I.A."/>
            <person name="Yadav M."/>
            <person name="Pandit A."/>
            <person name="Bhargava A."/>
            <person name="Sureshbabu K."/>
            <person name="Batra K."/>
            <person name="Sharma T.R."/>
            <person name="Mohapatra T."/>
            <person name="Singh N.K."/>
            <person name="Messing J."/>
            <person name="Nelson A.B."/>
            <person name="Fuks G."/>
            <person name="Kavchok S."/>
            <person name="Keizer G."/>
            <person name="Linton E."/>
            <person name="Llaca V."/>
            <person name="Song R."/>
            <person name="Tanyolac B."/>
            <person name="Young S."/>
            <person name="Ho-Il K."/>
            <person name="Hahn J.H."/>
            <person name="Sangsakoo G."/>
            <person name="Vanavichit A."/>
            <person name="de Mattos Luiz.A.T."/>
            <person name="Zimmer P.D."/>
            <person name="Malone G."/>
            <person name="Dellagostin O."/>
            <person name="de Oliveira A.C."/>
            <person name="Bevan M."/>
            <person name="Bancroft I."/>
            <person name="Minx P."/>
            <person name="Cordum H."/>
            <person name="Wilson R."/>
            <person name="Cheng Z."/>
            <person name="Jin W."/>
            <person name="Jiang J."/>
            <person name="Leong S.A."/>
            <person name="Iwama H."/>
            <person name="Gojobori T."/>
            <person name="Itoh T."/>
            <person name="Niimura Y."/>
            <person name="Fujii Y."/>
            <person name="Habara T."/>
            <person name="Sakai H."/>
            <person name="Sato Y."/>
            <person name="Wilson G."/>
            <person name="Kumar K."/>
            <person name="McCouch S."/>
            <person name="Juretic N."/>
            <person name="Hoen D."/>
            <person name="Wright S."/>
            <person name="Bruskiewich R."/>
            <person name="Bureau T."/>
            <person name="Miyao A."/>
            <person name="Hirochika H."/>
            <person name="Nishikawa T."/>
            <person name="Kadowaki K."/>
            <person name="Sugiura M."/>
            <person name="Burr B."/>
            <person name="Sasaki T."/>
        </authorList>
    </citation>
    <scope>NUCLEOTIDE SEQUENCE [LARGE SCALE GENOMIC DNA]</scope>
    <source>
        <strain evidence="2">cv. Nipponbare</strain>
    </source>
</reference>
<dbReference type="Proteomes" id="UP000000763">
    <property type="component" value="Chromosome 11"/>
</dbReference>
<gene>
    <name evidence="1" type="ordered locus">Os11g0140700</name>
</gene>
<dbReference type="AlphaFoldDB" id="C7J8Z9"/>
<protein>
    <submittedName>
        <fullName evidence="1">Os11g0140700 protein</fullName>
    </submittedName>
</protein>
<evidence type="ECO:0000313" key="1">
    <source>
        <dbReference type="EMBL" id="BAH95070.1"/>
    </source>
</evidence>
<feature type="non-terminal residue" evidence="1">
    <location>
        <position position="1"/>
    </location>
</feature>
<reference evidence="2" key="2">
    <citation type="journal article" date="2008" name="Nucleic Acids Res.">
        <title>The rice annotation project database (RAP-DB): 2008 update.</title>
        <authorList>
            <consortium name="The rice annotation project (RAP)"/>
        </authorList>
    </citation>
    <scope>GENOME REANNOTATION</scope>
    <source>
        <strain evidence="2">cv. Nipponbare</strain>
    </source>
</reference>
<sequence>FISALIGFLYEENLSFVLITNSGEEIKLKPYSGALSIDFGKGVRKKDVYLL</sequence>
<dbReference type="KEGG" id="dosa:Os11g0140700"/>
<evidence type="ECO:0000313" key="2">
    <source>
        <dbReference type="Proteomes" id="UP000000763"/>
    </source>
</evidence>
<organism evidence="1 2">
    <name type="scientific">Oryza sativa subsp. japonica</name>
    <name type="common">Rice</name>
    <dbReference type="NCBI Taxonomy" id="39947"/>
    <lineage>
        <taxon>Eukaryota</taxon>
        <taxon>Viridiplantae</taxon>
        <taxon>Streptophyta</taxon>
        <taxon>Embryophyta</taxon>
        <taxon>Tracheophyta</taxon>
        <taxon>Spermatophyta</taxon>
        <taxon>Magnoliopsida</taxon>
        <taxon>Liliopsida</taxon>
        <taxon>Poales</taxon>
        <taxon>Poaceae</taxon>
        <taxon>BOP clade</taxon>
        <taxon>Oryzoideae</taxon>
        <taxon>Oryzeae</taxon>
        <taxon>Oryzinae</taxon>
        <taxon>Oryza</taxon>
        <taxon>Oryza sativa</taxon>
    </lineage>
</organism>
<accession>C7J8Z9</accession>